<dbReference type="SUPFAM" id="SSF52499">
    <property type="entry name" value="Isochorismatase-like hydrolases"/>
    <property type="match status" value="1"/>
</dbReference>
<dbReference type="AlphaFoldDB" id="A0A1W1VIT8"/>
<dbReference type="Proteomes" id="UP000192266">
    <property type="component" value="Unassembled WGS sequence"/>
</dbReference>
<keyword evidence="11" id="KW-1185">Reference proteome</keyword>
<sequence length="213" mass="23182">MKALLLIDVQNDFVPGGALAVPEGDQVISLLNQLQPHFDLVVATQDWHPVTHKSFAVNHVGRQPFEETKLHGLPQVLWPAHCVQGTPGAELHSELNTNRIEAIFRKGTDPEIDSYSGFYDNGHRKATGLAAYLFGRGITSVYVAGLAADYCVHFTAKDALAESFATFLIEDATRPINLEGFERAKADLQSRGGKIISSTELLSPQNAPQPLPA</sequence>
<name>A0A1W1VIT8_9BACT</name>
<evidence type="ECO:0000256" key="8">
    <source>
        <dbReference type="ARBA" id="ARBA00072277"/>
    </source>
</evidence>
<evidence type="ECO:0000256" key="1">
    <source>
        <dbReference type="ARBA" id="ARBA00006336"/>
    </source>
</evidence>
<reference evidence="10 11" key="1">
    <citation type="submission" date="2017-04" db="EMBL/GenBank/DDBJ databases">
        <authorList>
            <person name="Afonso C.L."/>
            <person name="Miller P.J."/>
            <person name="Scott M.A."/>
            <person name="Spackman E."/>
            <person name="Goraichik I."/>
            <person name="Dimitrov K.M."/>
            <person name="Suarez D.L."/>
            <person name="Swayne D.E."/>
        </authorList>
    </citation>
    <scope>NUCLEOTIDE SEQUENCE [LARGE SCALE GENOMIC DNA]</scope>
    <source>
        <strain evidence="10 11">DSM 11622</strain>
    </source>
</reference>
<keyword evidence="2" id="KW-0662">Pyridine nucleotide biosynthesis</keyword>
<proteinExistence type="inferred from homology"/>
<keyword evidence="3" id="KW-0479">Metal-binding</keyword>
<dbReference type="GO" id="GO:0008936">
    <property type="term" value="F:nicotinamidase activity"/>
    <property type="evidence" value="ECO:0007669"/>
    <property type="project" value="UniProtKB-EC"/>
</dbReference>
<evidence type="ECO:0000256" key="6">
    <source>
        <dbReference type="ARBA" id="ARBA00039017"/>
    </source>
</evidence>
<dbReference type="InterPro" id="IPR000868">
    <property type="entry name" value="Isochorismatase-like_dom"/>
</dbReference>
<evidence type="ECO:0000256" key="2">
    <source>
        <dbReference type="ARBA" id="ARBA00022642"/>
    </source>
</evidence>
<evidence type="ECO:0000259" key="9">
    <source>
        <dbReference type="Pfam" id="PF00857"/>
    </source>
</evidence>
<dbReference type="CDD" id="cd01011">
    <property type="entry name" value="nicotinamidase"/>
    <property type="match status" value="1"/>
</dbReference>
<protein>
    <recommendedName>
        <fullName evidence="8">Nicotinamidase</fullName>
        <ecNumber evidence="6">3.5.1.19</ecNumber>
    </recommendedName>
    <alternativeName>
        <fullName evidence="7">Nicotinamide deamidase</fullName>
    </alternativeName>
</protein>
<dbReference type="GO" id="GO:0046872">
    <property type="term" value="F:metal ion binding"/>
    <property type="evidence" value="ECO:0007669"/>
    <property type="project" value="UniProtKB-KW"/>
</dbReference>
<evidence type="ECO:0000256" key="4">
    <source>
        <dbReference type="ARBA" id="ARBA00022801"/>
    </source>
</evidence>
<evidence type="ECO:0000313" key="10">
    <source>
        <dbReference type="EMBL" id="SMB93140.1"/>
    </source>
</evidence>
<gene>
    <name evidence="10" type="ORF">SAMN00120144_2900</name>
</gene>
<dbReference type="Gene3D" id="3.40.50.850">
    <property type="entry name" value="Isochorismatase-like"/>
    <property type="match status" value="1"/>
</dbReference>
<keyword evidence="4" id="KW-0378">Hydrolase</keyword>
<dbReference type="FunFam" id="3.40.50.850:FF:000006">
    <property type="entry name" value="Bifunctional pyrazinamidase/nicotinamidase"/>
    <property type="match status" value="1"/>
</dbReference>
<evidence type="ECO:0000256" key="7">
    <source>
        <dbReference type="ARBA" id="ARBA00043224"/>
    </source>
</evidence>
<evidence type="ECO:0000256" key="5">
    <source>
        <dbReference type="ARBA" id="ARBA00037900"/>
    </source>
</evidence>
<dbReference type="InterPro" id="IPR036380">
    <property type="entry name" value="Isochorismatase-like_sf"/>
</dbReference>
<feature type="domain" description="Isochorismatase-like" evidence="9">
    <location>
        <begin position="3"/>
        <end position="199"/>
    </location>
</feature>
<evidence type="ECO:0000313" key="11">
    <source>
        <dbReference type="Proteomes" id="UP000192266"/>
    </source>
</evidence>
<dbReference type="NCBIfam" id="NF008623">
    <property type="entry name" value="PRK11609.1"/>
    <property type="match status" value="1"/>
</dbReference>
<comment type="similarity">
    <text evidence="1">Belongs to the isochorismatase family.</text>
</comment>
<evidence type="ECO:0000256" key="3">
    <source>
        <dbReference type="ARBA" id="ARBA00022723"/>
    </source>
</evidence>
<dbReference type="EC" id="3.5.1.19" evidence="6"/>
<dbReference type="RefSeq" id="WP_084444851.1">
    <property type="nucleotide sequence ID" value="NZ_FWWW01000062.1"/>
</dbReference>
<organism evidence="10 11">
    <name type="scientific">Hymenobacter roseosalivarius DSM 11622</name>
    <dbReference type="NCBI Taxonomy" id="645990"/>
    <lineage>
        <taxon>Bacteria</taxon>
        <taxon>Pseudomonadati</taxon>
        <taxon>Bacteroidota</taxon>
        <taxon>Cytophagia</taxon>
        <taxon>Cytophagales</taxon>
        <taxon>Hymenobacteraceae</taxon>
        <taxon>Hymenobacter</taxon>
    </lineage>
</organism>
<dbReference type="EMBL" id="FWWW01000062">
    <property type="protein sequence ID" value="SMB93140.1"/>
    <property type="molecule type" value="Genomic_DNA"/>
</dbReference>
<dbReference type="InterPro" id="IPR052347">
    <property type="entry name" value="Isochorismatase_Nicotinamidase"/>
</dbReference>
<dbReference type="PANTHER" id="PTHR11080:SF2">
    <property type="entry name" value="LD05707P"/>
    <property type="match status" value="1"/>
</dbReference>
<accession>A0A1W1VIT8</accession>
<dbReference type="PANTHER" id="PTHR11080">
    <property type="entry name" value="PYRAZINAMIDASE/NICOTINAMIDASE"/>
    <property type="match status" value="1"/>
</dbReference>
<comment type="pathway">
    <text evidence="5">Cofactor biosynthesis; nicotinate biosynthesis; nicotinate from nicotinamide: step 1/1.</text>
</comment>
<dbReference type="STRING" id="645990.SAMN00120144_2900"/>
<dbReference type="Pfam" id="PF00857">
    <property type="entry name" value="Isochorismatase"/>
    <property type="match status" value="1"/>
</dbReference>
<dbReference type="OrthoDB" id="9791276at2"/>
<dbReference type="GO" id="GO:0019363">
    <property type="term" value="P:pyridine nucleotide biosynthetic process"/>
    <property type="evidence" value="ECO:0007669"/>
    <property type="project" value="UniProtKB-KW"/>
</dbReference>